<protein>
    <recommendedName>
        <fullName evidence="2">protein-tyrosine-phosphatase</fullName>
        <ecNumber evidence="2">3.1.3.48</ecNumber>
    </recommendedName>
</protein>
<dbReference type="GO" id="GO:0030145">
    <property type="term" value="F:manganese ion binding"/>
    <property type="evidence" value="ECO:0007669"/>
    <property type="project" value="InterPro"/>
</dbReference>
<name>A0A4P8KZ90_9BACT</name>
<dbReference type="GO" id="GO:0004725">
    <property type="term" value="F:protein tyrosine phosphatase activity"/>
    <property type="evidence" value="ECO:0007669"/>
    <property type="project" value="UniProtKB-EC"/>
</dbReference>
<evidence type="ECO:0000256" key="2">
    <source>
        <dbReference type="ARBA" id="ARBA00013064"/>
    </source>
</evidence>
<dbReference type="AlphaFoldDB" id="A0A4P8KZ90"/>
<comment type="similarity">
    <text evidence="1">Belongs to the metallo-dependent hydrolases superfamily. CpsB/CapC family.</text>
</comment>
<proteinExistence type="inferred from homology"/>
<organism evidence="5 6">
    <name type="scientific">Desulfoglaeba alkanexedens ALDC</name>
    <dbReference type="NCBI Taxonomy" id="980445"/>
    <lineage>
        <taxon>Bacteria</taxon>
        <taxon>Pseudomonadati</taxon>
        <taxon>Thermodesulfobacteriota</taxon>
        <taxon>Syntrophobacteria</taxon>
        <taxon>Syntrophobacterales</taxon>
        <taxon>Syntrophobacteraceae</taxon>
        <taxon>Desulfoglaeba</taxon>
    </lineage>
</organism>
<dbReference type="EMBL" id="CP040098">
    <property type="protein sequence ID" value="QCQ20856.1"/>
    <property type="molecule type" value="Genomic_DNA"/>
</dbReference>
<dbReference type="Proteomes" id="UP000298602">
    <property type="component" value="Chromosome"/>
</dbReference>
<dbReference type="KEGG" id="dax:FDQ92_00765"/>
<dbReference type="RefSeq" id="WP_137422826.1">
    <property type="nucleotide sequence ID" value="NZ_CP040098.1"/>
</dbReference>
<dbReference type="Pfam" id="PF19567">
    <property type="entry name" value="CpsB_CapC"/>
    <property type="match status" value="1"/>
</dbReference>
<evidence type="ECO:0000313" key="5">
    <source>
        <dbReference type="EMBL" id="QCQ20856.1"/>
    </source>
</evidence>
<sequence length="263" mass="29936">MVDLHTHILPGIDDGARSWHEALDMARAAADDGITVMVATPHWHRGVYENGRKRILSMTEKLNELLDRHRIALQVLPGAELRIHPMIPHGIRSGRLMTLNDGRRYALLEFPPEVLPQNLNAFFFELQNQGVTPVIAHPERHPEVMRRPEHLTDWIRCGVILQITAQGLLGGMGKDIQRFTIHMLENRLAHVIASDTHGLKNRPPKLLEAFRFASEIVGEEAARELVLDIPGRLVKGEPYEPPAPPLQQRKPPLWRRLLRGRSR</sequence>
<comment type="catalytic activity">
    <reaction evidence="4">
        <text>O-phospho-L-tyrosyl-[protein] + H2O = L-tyrosyl-[protein] + phosphate</text>
        <dbReference type="Rhea" id="RHEA:10684"/>
        <dbReference type="Rhea" id="RHEA-COMP:10136"/>
        <dbReference type="Rhea" id="RHEA-COMP:20101"/>
        <dbReference type="ChEBI" id="CHEBI:15377"/>
        <dbReference type="ChEBI" id="CHEBI:43474"/>
        <dbReference type="ChEBI" id="CHEBI:46858"/>
        <dbReference type="ChEBI" id="CHEBI:61978"/>
        <dbReference type="EC" id="3.1.3.48"/>
    </reaction>
</comment>
<dbReference type="InterPro" id="IPR016195">
    <property type="entry name" value="Pol/histidinol_Pase-like"/>
</dbReference>
<dbReference type="PIRSF" id="PIRSF016557">
    <property type="entry name" value="Caps_synth_CpsB"/>
    <property type="match status" value="1"/>
</dbReference>
<accession>A0A4P8KZ90</accession>
<keyword evidence="3" id="KW-0378">Hydrolase</keyword>
<gene>
    <name evidence="5" type="ORF">FDQ92_00765</name>
</gene>
<dbReference type="InterPro" id="IPR016667">
    <property type="entry name" value="Caps_polysacc_synth_CpsB/CapC"/>
</dbReference>
<evidence type="ECO:0000256" key="4">
    <source>
        <dbReference type="ARBA" id="ARBA00051722"/>
    </source>
</evidence>
<evidence type="ECO:0000256" key="1">
    <source>
        <dbReference type="ARBA" id="ARBA00005750"/>
    </source>
</evidence>
<reference evidence="5 6" key="2">
    <citation type="submission" date="2019-05" db="EMBL/GenBank/DDBJ databases">
        <authorList>
            <person name="Suflita J.M."/>
            <person name="Marks C.R."/>
        </authorList>
    </citation>
    <scope>NUCLEOTIDE SEQUENCE [LARGE SCALE GENOMIC DNA]</scope>
    <source>
        <strain evidence="5 6">ALDC</strain>
    </source>
</reference>
<evidence type="ECO:0000313" key="6">
    <source>
        <dbReference type="Proteomes" id="UP000298602"/>
    </source>
</evidence>
<dbReference type="OrthoDB" id="9788539at2"/>
<dbReference type="PANTHER" id="PTHR39181:SF1">
    <property type="entry name" value="TYROSINE-PROTEIN PHOSPHATASE YWQE"/>
    <property type="match status" value="1"/>
</dbReference>
<evidence type="ECO:0000256" key="3">
    <source>
        <dbReference type="ARBA" id="ARBA00022801"/>
    </source>
</evidence>
<dbReference type="EC" id="3.1.3.48" evidence="2"/>
<dbReference type="Gene3D" id="3.20.20.140">
    <property type="entry name" value="Metal-dependent hydrolases"/>
    <property type="match status" value="1"/>
</dbReference>
<keyword evidence="6" id="KW-1185">Reference proteome</keyword>
<dbReference type="PANTHER" id="PTHR39181">
    <property type="entry name" value="TYROSINE-PROTEIN PHOSPHATASE YWQE"/>
    <property type="match status" value="1"/>
</dbReference>
<reference evidence="5 6" key="1">
    <citation type="submission" date="2019-05" db="EMBL/GenBank/DDBJ databases">
        <title>The Complete Genome Sequence of the n-alkane-degrading Desulfoglaeba alkanexedens ALDC reveals multiple alkylsuccinate synthase gene clusters.</title>
        <authorList>
            <person name="Callaghan A.V."/>
            <person name="Davidova I.A."/>
            <person name="Duncan K.E."/>
            <person name="Morris B."/>
            <person name="McInerney M.J."/>
        </authorList>
    </citation>
    <scope>NUCLEOTIDE SEQUENCE [LARGE SCALE GENOMIC DNA]</scope>
    <source>
        <strain evidence="5 6">ALDC</strain>
    </source>
</reference>
<dbReference type="SUPFAM" id="SSF89550">
    <property type="entry name" value="PHP domain-like"/>
    <property type="match status" value="1"/>
</dbReference>